<proteinExistence type="predicted"/>
<accession>A0A6J4LPW9</accession>
<dbReference type="EMBL" id="CADCUI010000012">
    <property type="protein sequence ID" value="CAA9334874.1"/>
    <property type="molecule type" value="Genomic_DNA"/>
</dbReference>
<evidence type="ECO:0000313" key="2">
    <source>
        <dbReference type="EMBL" id="CAA9334874.1"/>
    </source>
</evidence>
<feature type="compositionally biased region" description="Low complexity" evidence="1">
    <location>
        <begin position="64"/>
        <end position="76"/>
    </location>
</feature>
<feature type="compositionally biased region" description="Basic and acidic residues" evidence="1">
    <location>
        <begin position="92"/>
        <end position="102"/>
    </location>
</feature>
<feature type="non-terminal residue" evidence="2">
    <location>
        <position position="169"/>
    </location>
</feature>
<feature type="region of interest" description="Disordered" evidence="1">
    <location>
        <begin position="28"/>
        <end position="169"/>
    </location>
</feature>
<sequence length="169" mass="18627">AVLHLVRSPQPGRGAVLLAVRHAAGHARAAAGRPHRDDVVPGSQQGRAVRGAAAQRGRCRRCQRPAARQRAAGRAAGPERRQPVPARHRRGDGRSASRQRDLPRRRHRLPPARGVPPRAGGLPRERRRQPERHLHQPRPDRRGAAPGRRRGPDRQVPAGVLLLRGLRSM</sequence>
<dbReference type="AlphaFoldDB" id="A0A6J4LPW9"/>
<protein>
    <submittedName>
        <fullName evidence="2">FHA-domain-containing protein</fullName>
    </submittedName>
</protein>
<feature type="compositionally biased region" description="Low complexity" evidence="1">
    <location>
        <begin position="44"/>
        <end position="56"/>
    </location>
</feature>
<evidence type="ECO:0000256" key="1">
    <source>
        <dbReference type="SAM" id="MobiDB-lite"/>
    </source>
</evidence>
<feature type="compositionally biased region" description="Basic and acidic residues" evidence="1">
    <location>
        <begin position="131"/>
        <end position="143"/>
    </location>
</feature>
<reference evidence="2" key="1">
    <citation type="submission" date="2020-02" db="EMBL/GenBank/DDBJ databases">
        <authorList>
            <person name="Meier V. D."/>
        </authorList>
    </citation>
    <scope>NUCLEOTIDE SEQUENCE</scope>
    <source>
        <strain evidence="2">AVDCRST_MAG34</strain>
    </source>
</reference>
<feature type="non-terminal residue" evidence="2">
    <location>
        <position position="1"/>
    </location>
</feature>
<organism evidence="2">
    <name type="scientific">uncultured Nocardioidaceae bacterium</name>
    <dbReference type="NCBI Taxonomy" id="253824"/>
    <lineage>
        <taxon>Bacteria</taxon>
        <taxon>Bacillati</taxon>
        <taxon>Actinomycetota</taxon>
        <taxon>Actinomycetes</taxon>
        <taxon>Propionibacteriales</taxon>
        <taxon>Nocardioidaceae</taxon>
        <taxon>environmental samples</taxon>
    </lineage>
</organism>
<gene>
    <name evidence="2" type="ORF">AVDCRST_MAG34-619</name>
</gene>
<name>A0A6J4LPW9_9ACTN</name>
<feature type="compositionally biased region" description="Low complexity" evidence="1">
    <location>
        <begin position="111"/>
        <end position="122"/>
    </location>
</feature>